<evidence type="ECO:0000313" key="2">
    <source>
        <dbReference type="EMBL" id="STX27539.1"/>
    </source>
</evidence>
<dbReference type="EMBL" id="UGNV01000001">
    <property type="protein sequence ID" value="STX27539.1"/>
    <property type="molecule type" value="Genomic_DNA"/>
</dbReference>
<accession>A0A378HXD7</accession>
<dbReference type="AlphaFoldDB" id="A0A378HXD7"/>
<keyword evidence="3" id="KW-1185">Reference proteome</keyword>
<sequence length="92" mass="9755">MKKLIITGFSTALLSATLVGCGWNTMDTVGSSLVSTGTNVVTTTGTVVGSGVDLLVGRPVTHADMVVYRKHGVIYRNGHSYAIQNGRYIIVR</sequence>
<evidence type="ECO:0008006" key="4">
    <source>
        <dbReference type="Google" id="ProtNLM"/>
    </source>
</evidence>
<organism evidence="2 3">
    <name type="scientific">Legionella beliardensis</name>
    <dbReference type="NCBI Taxonomy" id="91822"/>
    <lineage>
        <taxon>Bacteria</taxon>
        <taxon>Pseudomonadati</taxon>
        <taxon>Pseudomonadota</taxon>
        <taxon>Gammaproteobacteria</taxon>
        <taxon>Legionellales</taxon>
        <taxon>Legionellaceae</taxon>
        <taxon>Legionella</taxon>
    </lineage>
</organism>
<dbReference type="Proteomes" id="UP000254968">
    <property type="component" value="Unassembled WGS sequence"/>
</dbReference>
<gene>
    <name evidence="2" type="ORF">NCTC13315_00045</name>
</gene>
<feature type="signal peptide" evidence="1">
    <location>
        <begin position="1"/>
        <end position="21"/>
    </location>
</feature>
<proteinExistence type="predicted"/>
<feature type="chain" id="PRO_5016640568" description="Lipoprotein" evidence="1">
    <location>
        <begin position="22"/>
        <end position="92"/>
    </location>
</feature>
<dbReference type="PROSITE" id="PS51257">
    <property type="entry name" value="PROKAR_LIPOPROTEIN"/>
    <property type="match status" value="1"/>
</dbReference>
<name>A0A378HXD7_9GAMM</name>
<protein>
    <recommendedName>
        <fullName evidence="4">Lipoprotein</fullName>
    </recommendedName>
</protein>
<keyword evidence="1" id="KW-0732">Signal</keyword>
<evidence type="ECO:0000256" key="1">
    <source>
        <dbReference type="SAM" id="SignalP"/>
    </source>
</evidence>
<reference evidence="2 3" key="1">
    <citation type="submission" date="2018-06" db="EMBL/GenBank/DDBJ databases">
        <authorList>
            <consortium name="Pathogen Informatics"/>
            <person name="Doyle S."/>
        </authorList>
    </citation>
    <scope>NUCLEOTIDE SEQUENCE [LARGE SCALE GENOMIC DNA]</scope>
    <source>
        <strain evidence="2 3">NCTC13315</strain>
    </source>
</reference>
<evidence type="ECO:0000313" key="3">
    <source>
        <dbReference type="Proteomes" id="UP000254968"/>
    </source>
</evidence>